<dbReference type="Pfam" id="PF00149">
    <property type="entry name" value="Metallophos"/>
    <property type="match status" value="1"/>
</dbReference>
<proteinExistence type="inferred from homology"/>
<evidence type="ECO:0000313" key="3">
    <source>
        <dbReference type="EMBL" id="KAK8888721.1"/>
    </source>
</evidence>
<dbReference type="InterPro" id="IPR004843">
    <property type="entry name" value="Calcineurin-like_PHP"/>
</dbReference>
<dbReference type="InterPro" id="IPR050341">
    <property type="entry name" value="PP1_catalytic_subunit"/>
</dbReference>
<evidence type="ECO:0000259" key="2">
    <source>
        <dbReference type="PROSITE" id="PS00125"/>
    </source>
</evidence>
<dbReference type="EMBL" id="JAPFFF010000005">
    <property type="protein sequence ID" value="KAK8888721.1"/>
    <property type="molecule type" value="Genomic_DNA"/>
</dbReference>
<comment type="catalytic activity">
    <reaction evidence="1">
        <text>O-phospho-L-threonyl-[protein] + H2O = L-threonyl-[protein] + phosphate</text>
        <dbReference type="Rhea" id="RHEA:47004"/>
        <dbReference type="Rhea" id="RHEA-COMP:11060"/>
        <dbReference type="Rhea" id="RHEA-COMP:11605"/>
        <dbReference type="ChEBI" id="CHEBI:15377"/>
        <dbReference type="ChEBI" id="CHEBI:30013"/>
        <dbReference type="ChEBI" id="CHEBI:43474"/>
        <dbReference type="ChEBI" id="CHEBI:61977"/>
        <dbReference type="EC" id="3.1.3.16"/>
    </reaction>
</comment>
<dbReference type="SUPFAM" id="SSF56300">
    <property type="entry name" value="Metallo-dependent phosphatases"/>
    <property type="match status" value="1"/>
</dbReference>
<sequence length="534" mass="61351">MTNPASYILSAYSFISKLPLEKILEVGNQTNNENPIPSFDEKVLIDLCSEVQKIFENEDNILELSGDLIIVGDIHGSLHDLLRILKFIDENNARVLFLGDYVDRGEFSLECITILFAMKVMKQDSVYLIRGNHEFDSLCSQYGFKKEIDHHHNPRRIVLPPHNKVNKTIQSILTFNFEEEEEEEEKPTEKNNCDEYYENRVDANCYRYSPNLYEAFIKAFSYLPICSIINNTSFCIHGGLSPILEKVDLIRTAINRPINTFEENNLLSDLTWSDPSNHANMFSENHRGRGCLFNYHVVYNFLKKNSLNRVIRAHECVKNGICESFHQTCITVFSASSYSTDMGNYSGILRVKKINDEVEYITFPPLSRLKKADAAYYKVQAFGANEKHIPTIFSIRHPQLVLRGNTMSNLQTGYSQFHPIKKHQSQYVRRDNFPIKRNCLCKPSLLTNQRKSQANLTPVPKSISMHRINPQQLIIIPEDDINIKVTPPIDNSSIKRQISMNRSGSIPDLFLIKEEMSNSGDNDINDSENFTKST</sequence>
<organism evidence="3 4">
    <name type="scientific">Tritrichomonas musculus</name>
    <dbReference type="NCBI Taxonomy" id="1915356"/>
    <lineage>
        <taxon>Eukaryota</taxon>
        <taxon>Metamonada</taxon>
        <taxon>Parabasalia</taxon>
        <taxon>Tritrichomonadida</taxon>
        <taxon>Tritrichomonadidae</taxon>
        <taxon>Tritrichomonas</taxon>
    </lineage>
</organism>
<dbReference type="SMART" id="SM00156">
    <property type="entry name" value="PP2Ac"/>
    <property type="match status" value="1"/>
</dbReference>
<dbReference type="Proteomes" id="UP001470230">
    <property type="component" value="Unassembled WGS sequence"/>
</dbReference>
<dbReference type="Gene3D" id="3.60.21.10">
    <property type="match status" value="1"/>
</dbReference>
<evidence type="ECO:0000256" key="1">
    <source>
        <dbReference type="RuleBase" id="RU004273"/>
    </source>
</evidence>
<dbReference type="InterPro" id="IPR029052">
    <property type="entry name" value="Metallo-depent_PP-like"/>
</dbReference>
<reference evidence="3 4" key="1">
    <citation type="submission" date="2024-04" db="EMBL/GenBank/DDBJ databases">
        <title>Tritrichomonas musculus Genome.</title>
        <authorList>
            <person name="Alves-Ferreira E."/>
            <person name="Grigg M."/>
            <person name="Lorenzi H."/>
            <person name="Galac M."/>
        </authorList>
    </citation>
    <scope>NUCLEOTIDE SEQUENCE [LARGE SCALE GENOMIC DNA]</scope>
    <source>
        <strain evidence="3 4">EAF2021</strain>
    </source>
</reference>
<evidence type="ECO:0000313" key="4">
    <source>
        <dbReference type="Proteomes" id="UP001470230"/>
    </source>
</evidence>
<protein>
    <recommendedName>
        <fullName evidence="1">Serine/threonine-protein phosphatase</fullName>
        <ecNumber evidence="1">3.1.3.16</ecNumber>
    </recommendedName>
</protein>
<accession>A0ABR2KCY2</accession>
<dbReference type="PANTHER" id="PTHR11668:SF494">
    <property type="entry name" value="PROTEIN PHOSPHATASE, PUTATIVE-RELATED"/>
    <property type="match status" value="1"/>
</dbReference>
<dbReference type="InterPro" id="IPR006186">
    <property type="entry name" value="Ser/Thr-sp_prot-phosphatase"/>
</dbReference>
<dbReference type="PANTHER" id="PTHR11668">
    <property type="entry name" value="SERINE/THREONINE PROTEIN PHOSPHATASE"/>
    <property type="match status" value="1"/>
</dbReference>
<dbReference type="EC" id="3.1.3.16" evidence="1"/>
<gene>
    <name evidence="3" type="ORF">M9Y10_033455</name>
</gene>
<keyword evidence="1" id="KW-0378">Hydrolase</keyword>
<keyword evidence="4" id="KW-1185">Reference proteome</keyword>
<name>A0ABR2KCY2_9EUKA</name>
<feature type="domain" description="Serine/threonine specific protein phosphatases" evidence="2">
    <location>
        <begin position="129"/>
        <end position="134"/>
    </location>
</feature>
<dbReference type="PROSITE" id="PS00125">
    <property type="entry name" value="SER_THR_PHOSPHATASE"/>
    <property type="match status" value="1"/>
</dbReference>
<comment type="similarity">
    <text evidence="1">Belongs to the PPP phosphatase family.</text>
</comment>
<dbReference type="PRINTS" id="PR00114">
    <property type="entry name" value="STPHPHTASE"/>
</dbReference>
<dbReference type="CDD" id="cd00144">
    <property type="entry name" value="MPP_PPP_family"/>
    <property type="match status" value="1"/>
</dbReference>
<comment type="caution">
    <text evidence="3">The sequence shown here is derived from an EMBL/GenBank/DDBJ whole genome shotgun (WGS) entry which is preliminary data.</text>
</comment>